<keyword evidence="4" id="KW-1185">Reference proteome</keyword>
<dbReference type="EMBL" id="JBEPSN010000002">
    <property type="protein sequence ID" value="MET4539421.1"/>
    <property type="molecule type" value="Genomic_DNA"/>
</dbReference>
<evidence type="ECO:0000256" key="1">
    <source>
        <dbReference type="SAM" id="MobiDB-lite"/>
    </source>
</evidence>
<gene>
    <name evidence="3" type="ORF">ABIE37_001193</name>
</gene>
<dbReference type="Proteomes" id="UP001549307">
    <property type="component" value="Unassembled WGS sequence"/>
</dbReference>
<sequence length="137" mass="14748">MDKTPKPSPHCTTSEHPLPASQKSHPRNSRPPGLKVSIWSLALAIGVPIVFMIVFPVGMLFMFGAESRPYAIAAHTILLVPTGACWLGALVCGLTCLRLAKHRDADGQRTIAWMFGIFGLCIAGLEGLVLLLLLLYG</sequence>
<keyword evidence="2" id="KW-1133">Transmembrane helix</keyword>
<evidence type="ECO:0000313" key="3">
    <source>
        <dbReference type="EMBL" id="MET4539421.1"/>
    </source>
</evidence>
<feature type="transmembrane region" description="Helical" evidence="2">
    <location>
        <begin position="70"/>
        <end position="99"/>
    </location>
</feature>
<accession>A0ABV2P3V6</accession>
<name>A0ABV2P3V6_9MICC</name>
<evidence type="ECO:0000313" key="4">
    <source>
        <dbReference type="Proteomes" id="UP001549307"/>
    </source>
</evidence>
<reference evidence="3 4" key="1">
    <citation type="submission" date="2024-06" db="EMBL/GenBank/DDBJ databases">
        <title>Sorghum-associated microbial communities from plants grown in Nebraska, USA.</title>
        <authorList>
            <person name="Schachtman D."/>
        </authorList>
    </citation>
    <scope>NUCLEOTIDE SEQUENCE [LARGE SCALE GENOMIC DNA]</scope>
    <source>
        <strain evidence="3 4">3552</strain>
    </source>
</reference>
<proteinExistence type="predicted"/>
<feature type="transmembrane region" description="Helical" evidence="2">
    <location>
        <begin position="111"/>
        <end position="136"/>
    </location>
</feature>
<organism evidence="3 4">
    <name type="scientific">Arthrobacter bambusae</name>
    <dbReference type="NCBI Taxonomy" id="1338426"/>
    <lineage>
        <taxon>Bacteria</taxon>
        <taxon>Bacillati</taxon>
        <taxon>Actinomycetota</taxon>
        <taxon>Actinomycetes</taxon>
        <taxon>Micrococcales</taxon>
        <taxon>Micrococcaceae</taxon>
        <taxon>Arthrobacter</taxon>
    </lineage>
</organism>
<protein>
    <submittedName>
        <fullName evidence="3">Membrane protein</fullName>
    </submittedName>
</protein>
<feature type="region of interest" description="Disordered" evidence="1">
    <location>
        <begin position="1"/>
        <end position="29"/>
    </location>
</feature>
<keyword evidence="2" id="KW-0472">Membrane</keyword>
<keyword evidence="2" id="KW-0812">Transmembrane</keyword>
<comment type="caution">
    <text evidence="3">The sequence shown here is derived from an EMBL/GenBank/DDBJ whole genome shotgun (WGS) entry which is preliminary data.</text>
</comment>
<evidence type="ECO:0000256" key="2">
    <source>
        <dbReference type="SAM" id="Phobius"/>
    </source>
</evidence>
<feature type="transmembrane region" description="Helical" evidence="2">
    <location>
        <begin position="36"/>
        <end position="64"/>
    </location>
</feature>